<dbReference type="Proteomes" id="UP000053105">
    <property type="component" value="Unassembled WGS sequence"/>
</dbReference>
<name>A0A0M8ZVF7_9HYME</name>
<reference evidence="1 2" key="1">
    <citation type="submission" date="2015-07" db="EMBL/GenBank/DDBJ databases">
        <title>The genome of Melipona quadrifasciata.</title>
        <authorList>
            <person name="Pan H."/>
            <person name="Kapheim K."/>
        </authorList>
    </citation>
    <scope>NUCLEOTIDE SEQUENCE [LARGE SCALE GENOMIC DNA]</scope>
    <source>
        <strain evidence="1">0111107301</strain>
        <tissue evidence="1">Whole body</tissue>
    </source>
</reference>
<protein>
    <submittedName>
        <fullName evidence="1">Uncharacterized protein</fullName>
    </submittedName>
</protein>
<proteinExistence type="predicted"/>
<evidence type="ECO:0000313" key="1">
    <source>
        <dbReference type="EMBL" id="KOX70349.1"/>
    </source>
</evidence>
<gene>
    <name evidence="1" type="ORF">WN51_04752</name>
</gene>
<sequence length="57" mass="6600">MAANRCRYKRRAAVNKYDNGGQSERKRGVCGVRYGIPVYKSDHQKQRPVIVRTSRMS</sequence>
<dbReference type="EMBL" id="KQ435863">
    <property type="protein sequence ID" value="KOX70349.1"/>
    <property type="molecule type" value="Genomic_DNA"/>
</dbReference>
<accession>A0A0M8ZVF7</accession>
<evidence type="ECO:0000313" key="2">
    <source>
        <dbReference type="Proteomes" id="UP000053105"/>
    </source>
</evidence>
<dbReference type="AlphaFoldDB" id="A0A0M8ZVF7"/>
<organism evidence="1 2">
    <name type="scientific">Melipona quadrifasciata</name>
    <dbReference type="NCBI Taxonomy" id="166423"/>
    <lineage>
        <taxon>Eukaryota</taxon>
        <taxon>Metazoa</taxon>
        <taxon>Ecdysozoa</taxon>
        <taxon>Arthropoda</taxon>
        <taxon>Hexapoda</taxon>
        <taxon>Insecta</taxon>
        <taxon>Pterygota</taxon>
        <taxon>Neoptera</taxon>
        <taxon>Endopterygota</taxon>
        <taxon>Hymenoptera</taxon>
        <taxon>Apocrita</taxon>
        <taxon>Aculeata</taxon>
        <taxon>Apoidea</taxon>
        <taxon>Anthophila</taxon>
        <taxon>Apidae</taxon>
        <taxon>Melipona</taxon>
    </lineage>
</organism>
<keyword evidence="2" id="KW-1185">Reference proteome</keyword>